<dbReference type="AlphaFoldDB" id="A0A449BDE8"/>
<protein>
    <submittedName>
        <fullName evidence="4">Arginine-binding extracellular protein ArtP</fullName>
    </submittedName>
</protein>
<reference evidence="4 5" key="1">
    <citation type="submission" date="2019-01" db="EMBL/GenBank/DDBJ databases">
        <authorList>
            <consortium name="Pathogen Informatics"/>
        </authorList>
    </citation>
    <scope>NUCLEOTIDE SEQUENCE [LARGE SCALE GENOMIC DNA]</scope>
    <source>
        <strain evidence="4 5">NCTC10138</strain>
    </source>
</reference>
<dbReference type="RefSeq" id="WP_026390502.1">
    <property type="nucleotide sequence ID" value="NZ_LR215048.1"/>
</dbReference>
<dbReference type="Proteomes" id="UP000289841">
    <property type="component" value="Chromosome"/>
</dbReference>
<organism evidence="4 5">
    <name type="scientific">Haploplasma axanthum</name>
    <name type="common">Acholeplasma axanthum</name>
    <dbReference type="NCBI Taxonomy" id="29552"/>
    <lineage>
        <taxon>Bacteria</taxon>
        <taxon>Bacillati</taxon>
        <taxon>Mycoplasmatota</taxon>
        <taxon>Mollicutes</taxon>
        <taxon>Acholeplasmatales</taxon>
        <taxon>Acholeplasmataceae</taxon>
        <taxon>Haploplasma</taxon>
    </lineage>
</organism>
<dbReference type="PROSITE" id="PS51257">
    <property type="entry name" value="PROKAR_LIPOPROTEIN"/>
    <property type="match status" value="1"/>
</dbReference>
<name>A0A449BDE8_HAPAX</name>
<dbReference type="Pfam" id="PF00497">
    <property type="entry name" value="SBP_bac_3"/>
    <property type="match status" value="1"/>
</dbReference>
<dbReference type="EMBL" id="LR215048">
    <property type="protein sequence ID" value="VEU80452.1"/>
    <property type="molecule type" value="Genomic_DNA"/>
</dbReference>
<dbReference type="SUPFAM" id="SSF53850">
    <property type="entry name" value="Periplasmic binding protein-like II"/>
    <property type="match status" value="1"/>
</dbReference>
<accession>A0A449BDE8</accession>
<evidence type="ECO:0000313" key="5">
    <source>
        <dbReference type="Proteomes" id="UP000289841"/>
    </source>
</evidence>
<dbReference type="Gene3D" id="3.40.190.10">
    <property type="entry name" value="Periplasmic binding protein-like II"/>
    <property type="match status" value="2"/>
</dbReference>
<sequence length="267" mass="29351">MKKSIIGVLVLITVVVLQACNKTPKNVYTFIIDESFTEFITMGTSADYPPYEYPKRVDGKNTLVGIDIEIAKEIAKKQGKNLKVVNKIFDYLLADLESGKVDFVMAGMNPTEERALIVDFSKIYYEANHAIVVHKDNSVKYDSLEKINNKSTKVGAQLGSVQQDLAEEFLALATKQYVQAVTDLMMQLNDKSVMVGIVENPVALSFVSKYPNLKIQDIKIGNPEEGSAVAVAKGNKELLDSINGLIDELISSGKINEIVANAIAENN</sequence>
<evidence type="ECO:0000259" key="3">
    <source>
        <dbReference type="SMART" id="SM00062"/>
    </source>
</evidence>
<dbReference type="PANTHER" id="PTHR35936">
    <property type="entry name" value="MEMBRANE-BOUND LYTIC MUREIN TRANSGLYCOSYLASE F"/>
    <property type="match status" value="1"/>
</dbReference>
<feature type="chain" id="PRO_5019500437" evidence="2">
    <location>
        <begin position="20"/>
        <end position="267"/>
    </location>
</feature>
<evidence type="ECO:0000313" key="4">
    <source>
        <dbReference type="EMBL" id="VEU80452.1"/>
    </source>
</evidence>
<feature type="signal peptide" evidence="2">
    <location>
        <begin position="1"/>
        <end position="19"/>
    </location>
</feature>
<evidence type="ECO:0000256" key="2">
    <source>
        <dbReference type="SAM" id="SignalP"/>
    </source>
</evidence>
<gene>
    <name evidence="4" type="primary">artP_3</name>
    <name evidence="4" type="ORF">NCTC10138_00823</name>
</gene>
<evidence type="ECO:0000256" key="1">
    <source>
        <dbReference type="ARBA" id="ARBA00022729"/>
    </source>
</evidence>
<proteinExistence type="predicted"/>
<dbReference type="InterPro" id="IPR001638">
    <property type="entry name" value="Solute-binding_3/MltF_N"/>
</dbReference>
<dbReference type="KEGG" id="aaxa:NCTC10138_00823"/>
<feature type="domain" description="Solute-binding protein family 3/N-terminal" evidence="3">
    <location>
        <begin position="39"/>
        <end position="266"/>
    </location>
</feature>
<keyword evidence="1 2" id="KW-0732">Signal</keyword>
<keyword evidence="5" id="KW-1185">Reference proteome</keyword>
<dbReference type="SMART" id="SM00062">
    <property type="entry name" value="PBPb"/>
    <property type="match status" value="1"/>
</dbReference>
<dbReference type="OrthoDB" id="9774451at2"/>
<dbReference type="STRING" id="1278311.GCA_000428705_00952"/>
<dbReference type="PANTHER" id="PTHR35936:SF17">
    <property type="entry name" value="ARGININE-BINDING EXTRACELLULAR PROTEIN ARTP"/>
    <property type="match status" value="1"/>
</dbReference>